<reference evidence="1 2" key="1">
    <citation type="journal article" date="2019" name="Appl. Microbiol. Biotechnol.">
        <title>Genome sequence of Isaria javanica and comparative genome analysis insights into family S53 peptidase evolution in fungal entomopathogens.</title>
        <authorList>
            <person name="Lin R."/>
            <person name="Zhang X."/>
            <person name="Xin B."/>
            <person name="Zou M."/>
            <person name="Gao Y."/>
            <person name="Qin F."/>
            <person name="Hu Q."/>
            <person name="Xie B."/>
            <person name="Cheng X."/>
        </authorList>
    </citation>
    <scope>NUCLEOTIDE SEQUENCE [LARGE SCALE GENOMIC DNA]</scope>
    <source>
        <strain evidence="1 2">IJ1G</strain>
    </source>
</reference>
<accession>A0A545UZE5</accession>
<dbReference type="AlphaFoldDB" id="A0A545UZE5"/>
<dbReference type="EMBL" id="SPUK01000009">
    <property type="protein sequence ID" value="TQV94845.1"/>
    <property type="molecule type" value="Genomic_DNA"/>
</dbReference>
<evidence type="ECO:0000313" key="2">
    <source>
        <dbReference type="Proteomes" id="UP000315783"/>
    </source>
</evidence>
<gene>
    <name evidence="1" type="ORF">IF1G_06856</name>
</gene>
<sequence>MLWRASRWSCPGVPGMPLLLLYHDNYQRFTFFSFPQCFNPPCPQSRADVLIPTRLLYTSPCACTDSCRETGPGRREPVCARPSTRLIGQSIE</sequence>
<protein>
    <submittedName>
        <fullName evidence="1">Uncharacterized protein</fullName>
    </submittedName>
</protein>
<dbReference type="Proteomes" id="UP000315783">
    <property type="component" value="Unassembled WGS sequence"/>
</dbReference>
<name>A0A545UZE5_9HYPO</name>
<proteinExistence type="predicted"/>
<comment type="caution">
    <text evidence="1">The sequence shown here is derived from an EMBL/GenBank/DDBJ whole genome shotgun (WGS) entry which is preliminary data.</text>
</comment>
<evidence type="ECO:0000313" key="1">
    <source>
        <dbReference type="EMBL" id="TQV94845.1"/>
    </source>
</evidence>
<organism evidence="1 2">
    <name type="scientific">Cordyceps javanica</name>
    <dbReference type="NCBI Taxonomy" id="43265"/>
    <lineage>
        <taxon>Eukaryota</taxon>
        <taxon>Fungi</taxon>
        <taxon>Dikarya</taxon>
        <taxon>Ascomycota</taxon>
        <taxon>Pezizomycotina</taxon>
        <taxon>Sordariomycetes</taxon>
        <taxon>Hypocreomycetidae</taxon>
        <taxon>Hypocreales</taxon>
        <taxon>Cordycipitaceae</taxon>
        <taxon>Cordyceps</taxon>
    </lineage>
</organism>
<keyword evidence="2" id="KW-1185">Reference proteome</keyword>